<dbReference type="InterPro" id="IPR036236">
    <property type="entry name" value="Znf_C2H2_sf"/>
</dbReference>
<name>A0AAV5K1G6_9ROSI</name>
<comment type="caution">
    <text evidence="5">The sequence shown here is derived from an EMBL/GenBank/DDBJ whole genome shotgun (WGS) entry which is preliminary data.</text>
</comment>
<dbReference type="EMBL" id="BPVZ01000054">
    <property type="protein sequence ID" value="GKV19902.1"/>
    <property type="molecule type" value="Genomic_DNA"/>
</dbReference>
<dbReference type="Pfam" id="PF03134">
    <property type="entry name" value="TB2_DP1_HVA22"/>
    <property type="match status" value="1"/>
</dbReference>
<dbReference type="CDD" id="cd06222">
    <property type="entry name" value="RNase_H_like"/>
    <property type="match status" value="1"/>
</dbReference>
<dbReference type="Pfam" id="PF12874">
    <property type="entry name" value="zf-met"/>
    <property type="match status" value="1"/>
</dbReference>
<keyword evidence="2" id="KW-0472">Membrane</keyword>
<evidence type="ECO:0000259" key="4">
    <source>
        <dbReference type="Pfam" id="PF13456"/>
    </source>
</evidence>
<keyword evidence="2" id="KW-1133">Transmembrane helix</keyword>
<dbReference type="InterPro" id="IPR004345">
    <property type="entry name" value="TB2_DP1_HVA22"/>
</dbReference>
<keyword evidence="6" id="KW-1185">Reference proteome</keyword>
<feature type="transmembrane region" description="Helical" evidence="2">
    <location>
        <begin position="7"/>
        <end position="31"/>
    </location>
</feature>
<feature type="domain" description="RNase H type-1" evidence="4">
    <location>
        <begin position="291"/>
        <end position="409"/>
    </location>
</feature>
<feature type="region of interest" description="Disordered" evidence="1">
    <location>
        <begin position="137"/>
        <end position="182"/>
    </location>
</feature>
<dbReference type="Gene3D" id="3.30.160.60">
    <property type="entry name" value="Classic Zinc Finger"/>
    <property type="match status" value="1"/>
</dbReference>
<dbReference type="GO" id="GO:0004523">
    <property type="term" value="F:RNA-DNA hybrid ribonuclease activity"/>
    <property type="evidence" value="ECO:0007669"/>
    <property type="project" value="InterPro"/>
</dbReference>
<dbReference type="PANTHER" id="PTHR47723:SF19">
    <property type="entry name" value="POLYNUCLEOTIDYL TRANSFERASE, RIBONUCLEASE H-LIKE SUPERFAMILY PROTEIN"/>
    <property type="match status" value="1"/>
</dbReference>
<dbReference type="InterPro" id="IPR036397">
    <property type="entry name" value="RNaseH_sf"/>
</dbReference>
<evidence type="ECO:0000313" key="5">
    <source>
        <dbReference type="EMBL" id="GKV19902.1"/>
    </source>
</evidence>
<feature type="transmembrane region" description="Helical" evidence="2">
    <location>
        <begin position="51"/>
        <end position="69"/>
    </location>
</feature>
<evidence type="ECO:0000256" key="1">
    <source>
        <dbReference type="SAM" id="MobiDB-lite"/>
    </source>
</evidence>
<dbReference type="SUPFAM" id="SSF57667">
    <property type="entry name" value="beta-beta-alpha zinc fingers"/>
    <property type="match status" value="1"/>
</dbReference>
<dbReference type="PANTHER" id="PTHR47723">
    <property type="entry name" value="OS05G0353850 PROTEIN"/>
    <property type="match status" value="1"/>
</dbReference>
<dbReference type="Gene3D" id="3.30.420.10">
    <property type="entry name" value="Ribonuclease H-like superfamily/Ribonuclease H"/>
    <property type="match status" value="1"/>
</dbReference>
<dbReference type="InterPro" id="IPR044730">
    <property type="entry name" value="RNase_H-like_dom_plant"/>
</dbReference>
<proteinExistence type="predicted"/>
<feature type="compositionally biased region" description="Basic and acidic residues" evidence="1">
    <location>
        <begin position="146"/>
        <end position="158"/>
    </location>
</feature>
<dbReference type="InterPro" id="IPR012337">
    <property type="entry name" value="RNaseH-like_sf"/>
</dbReference>
<keyword evidence="2" id="KW-0812">Transmembrane</keyword>
<dbReference type="AlphaFoldDB" id="A0AAV5K1G6"/>
<evidence type="ECO:0000256" key="2">
    <source>
        <dbReference type="SAM" id="Phobius"/>
    </source>
</evidence>
<evidence type="ECO:0000259" key="3">
    <source>
        <dbReference type="Pfam" id="PF12874"/>
    </source>
</evidence>
<feature type="domain" description="C2H2-type" evidence="3">
    <location>
        <begin position="191"/>
        <end position="215"/>
    </location>
</feature>
<dbReference type="InterPro" id="IPR013087">
    <property type="entry name" value="Znf_C2H2_type"/>
</dbReference>
<reference evidence="5 6" key="1">
    <citation type="journal article" date="2021" name="Commun. Biol.">
        <title>The genome of Shorea leprosula (Dipterocarpaceae) highlights the ecological relevance of drought in aseasonal tropical rainforests.</title>
        <authorList>
            <person name="Ng K.K.S."/>
            <person name="Kobayashi M.J."/>
            <person name="Fawcett J.A."/>
            <person name="Hatakeyama M."/>
            <person name="Paape T."/>
            <person name="Ng C.H."/>
            <person name="Ang C.C."/>
            <person name="Tnah L.H."/>
            <person name="Lee C.T."/>
            <person name="Nishiyama T."/>
            <person name="Sese J."/>
            <person name="O'Brien M.J."/>
            <person name="Copetti D."/>
            <person name="Mohd Noor M.I."/>
            <person name="Ong R.C."/>
            <person name="Putra M."/>
            <person name="Sireger I.Z."/>
            <person name="Indrioko S."/>
            <person name="Kosugi Y."/>
            <person name="Izuno A."/>
            <person name="Isagi Y."/>
            <person name="Lee S.L."/>
            <person name="Shimizu K.K."/>
        </authorList>
    </citation>
    <scope>NUCLEOTIDE SEQUENCE [LARGE SCALE GENOMIC DNA]</scope>
    <source>
        <strain evidence="5">214</strain>
    </source>
</reference>
<accession>A0AAV5K1G6</accession>
<evidence type="ECO:0008006" key="7">
    <source>
        <dbReference type="Google" id="ProtNLM"/>
    </source>
</evidence>
<gene>
    <name evidence="5" type="ORF">SLEP1_g30100</name>
</gene>
<dbReference type="InterPro" id="IPR053151">
    <property type="entry name" value="RNase_H-like"/>
</dbReference>
<dbReference type="GO" id="GO:0003676">
    <property type="term" value="F:nucleic acid binding"/>
    <property type="evidence" value="ECO:0007669"/>
    <property type="project" value="InterPro"/>
</dbReference>
<protein>
    <recommendedName>
        <fullName evidence="7">HVA22-like protein</fullName>
    </recommendedName>
</protein>
<dbReference type="InterPro" id="IPR002156">
    <property type="entry name" value="RNaseH_domain"/>
</dbReference>
<dbReference type="SUPFAM" id="SSF53098">
    <property type="entry name" value="Ribonuclease H-like"/>
    <property type="match status" value="1"/>
</dbReference>
<organism evidence="5 6">
    <name type="scientific">Rubroshorea leprosula</name>
    <dbReference type="NCBI Taxonomy" id="152421"/>
    <lineage>
        <taxon>Eukaryota</taxon>
        <taxon>Viridiplantae</taxon>
        <taxon>Streptophyta</taxon>
        <taxon>Embryophyta</taxon>
        <taxon>Tracheophyta</taxon>
        <taxon>Spermatophyta</taxon>
        <taxon>Magnoliopsida</taxon>
        <taxon>eudicotyledons</taxon>
        <taxon>Gunneridae</taxon>
        <taxon>Pentapetalae</taxon>
        <taxon>rosids</taxon>
        <taxon>malvids</taxon>
        <taxon>Malvales</taxon>
        <taxon>Dipterocarpaceae</taxon>
        <taxon>Rubroshorea</taxon>
    </lineage>
</organism>
<dbReference type="Proteomes" id="UP001054252">
    <property type="component" value="Unassembled WGS sequence"/>
</dbReference>
<dbReference type="Pfam" id="PF13456">
    <property type="entry name" value="RVT_3"/>
    <property type="match status" value="1"/>
</dbReference>
<sequence length="460" mass="52535">MDTWGVILLKLAANALTVLSWPSFTLIYPLWASVWSIQSDSSSKNQRCLTYWVLFALFTMLELTFTKLLRWFPFWPYAKGIATLLLVTPHFIGASHVYNRFIQHFIENSLIQYILLPQTKKPFPLNSQNDVIAATAAAADDDDDGDRNGPKKGPELGKPDFQSQGNLDPISENQEVDHTWKSSPKKVQKEWSCALCLITTTSEKCLKKHLRGKKHKAKEEEQRAVKTIDNCFLNPNRTDRMLFLKRLNQLAKINQIARINLERWSGILGPVTQSIRWCKWKKPEIGWIKLNTDGSVDLENAGFGGLLRNHKGDPICAFVSKAPQDDVFLVELWAVWRGLVLALRLEVKLIWVESDSLPVVKTINREQHYGTKASQCLKHIWELLTKFENYKVTHSWRETNQAADHLSKMILAGSDVVLWPGDFPKSLRDIIQDDAQGRIYHRRGLPSAFPFLTSPPPPSL</sequence>
<evidence type="ECO:0000313" key="6">
    <source>
        <dbReference type="Proteomes" id="UP001054252"/>
    </source>
</evidence>